<name>A0AAN6DJP9_PICAN</name>
<reference evidence="2" key="1">
    <citation type="journal article" date="2021" name="G3 (Bethesda)">
        <title>Genomic diversity, chromosomal rearrangements, and interspecies hybridization in the ogataea polymorpha species complex.</title>
        <authorList>
            <person name="Hanson S.J."/>
            <person name="Cinneide E.O."/>
            <person name="Salzberg L.I."/>
            <person name="Wolfe K.H."/>
            <person name="McGowan J."/>
            <person name="Fitzpatrick D.A."/>
            <person name="Matlin K."/>
        </authorList>
    </citation>
    <scope>NUCLEOTIDE SEQUENCE</scope>
    <source>
        <strain evidence="2">61-244</strain>
    </source>
</reference>
<dbReference type="Gene3D" id="2.30.29.30">
    <property type="entry name" value="Pleckstrin-homology domain (PH domain)/Phosphotyrosine-binding domain (PTB)"/>
    <property type="match status" value="1"/>
</dbReference>
<dbReference type="EMBL" id="JAHLUX010000001">
    <property type="protein sequence ID" value="KAG7821775.1"/>
    <property type="molecule type" value="Genomic_DNA"/>
</dbReference>
<dbReference type="Proteomes" id="UP001196530">
    <property type="component" value="Unassembled WGS sequence"/>
</dbReference>
<organism evidence="2 3">
    <name type="scientific">Pichia angusta</name>
    <name type="common">Yeast</name>
    <name type="synonym">Hansenula polymorpha</name>
    <dbReference type="NCBI Taxonomy" id="870730"/>
    <lineage>
        <taxon>Eukaryota</taxon>
        <taxon>Fungi</taxon>
        <taxon>Dikarya</taxon>
        <taxon>Ascomycota</taxon>
        <taxon>Saccharomycotina</taxon>
        <taxon>Pichiomycetes</taxon>
        <taxon>Pichiales</taxon>
        <taxon>Pichiaceae</taxon>
        <taxon>Ogataea</taxon>
    </lineage>
</organism>
<gene>
    <name evidence="2" type="ORF">KL928_000250</name>
</gene>
<proteinExistence type="predicted"/>
<dbReference type="AlphaFoldDB" id="A0AAN6DJP9"/>
<evidence type="ECO:0000259" key="1">
    <source>
        <dbReference type="Pfam" id="PF16457"/>
    </source>
</evidence>
<dbReference type="InterPro" id="IPR011993">
    <property type="entry name" value="PH-like_dom_sf"/>
</dbReference>
<dbReference type="InterPro" id="IPR001849">
    <property type="entry name" value="PH_domain"/>
</dbReference>
<feature type="domain" description="PH" evidence="1">
    <location>
        <begin position="430"/>
        <end position="560"/>
    </location>
</feature>
<dbReference type="Pfam" id="PF16457">
    <property type="entry name" value="PH_12"/>
    <property type="match status" value="1"/>
</dbReference>
<comment type="caution">
    <text evidence="2">The sequence shown here is derived from an EMBL/GenBank/DDBJ whole genome shotgun (WGS) entry which is preliminary data.</text>
</comment>
<dbReference type="GeneID" id="66124301"/>
<protein>
    <recommendedName>
        <fullName evidence="1">PH domain-containing protein</fullName>
    </recommendedName>
</protein>
<dbReference type="RefSeq" id="XP_043062145.1">
    <property type="nucleotide sequence ID" value="XM_043202983.1"/>
</dbReference>
<evidence type="ECO:0000313" key="2">
    <source>
        <dbReference type="EMBL" id="KAG7821775.1"/>
    </source>
</evidence>
<accession>A0AAN6DJP9</accession>
<evidence type="ECO:0000313" key="3">
    <source>
        <dbReference type="Proteomes" id="UP001196530"/>
    </source>
</evidence>
<sequence>MSIDCDVIFSEFEGLQSEVGGIDERMAQKYLKMLSSVASNNENYDSITFTKTLAKILECSPQSELLDEYLSLSIFQSLMKVCPTTDEDLVLIRSLATIFLYFLSGPFQGRKSTFISIMDHMLAGPSVLELICHKLAESDITCILLIVGILSKFLLRLFEMQNDELLTRFVAKLMEQNTFSSLCKIPVVYEDELTRNQNWKHFMKITKLVHTYLLNSTIDPDDSTHSKLISNVQIAVMHFNEGLSYEEVSEQALNSQENLGDVSNLTLLSAVHVISLFSSPGMAFKKQFTEHQLFENRMPPCSLFELAKGITSAMEPDNISHGRLISMPIQFSEELFEVLFLCSIRFWDSSKADANDLPVLLHHVTHLFDYFHYLVKVTKFEDAICSLRNIDYDTFKPIEMKKIAKDCQEWWQKNSDDYNGKIYDETIEFVKDQHLMMLSKGTWVFSENPMNPHGSSKSSSYFFIILSTNHKAILYKEFSKKPDKKPDIDKDGAKIEFSQISDITYQPLTRIIESSNLISIDSRLQVNRIDIRVKSNGLFSFYVNTIDDLYIWLDGLRMLLSDSTRLSHDTEQQINWLSSIRKQAQFLELAIEGIDQVAHDNNAFVSTEEPDLSKDMIDMNSRFYFN</sequence>